<comment type="caution">
    <text evidence="9">The sequence shown here is derived from an EMBL/GenBank/DDBJ whole genome shotgun (WGS) entry which is preliminary data.</text>
</comment>
<evidence type="ECO:0000256" key="3">
    <source>
        <dbReference type="ARBA" id="ARBA00022448"/>
    </source>
</evidence>
<reference evidence="9 10" key="1">
    <citation type="submission" date="2019-07" db="EMBL/GenBank/DDBJ databases">
        <title>Genome sequencing of the stress-tolerant strain Azospirillum brasilense Az19.</title>
        <authorList>
            <person name="Maroniche G.A."/>
            <person name="Garcia J.E."/>
            <person name="Pagnussat L."/>
            <person name="Amenta M."/>
            <person name="Creus C.M."/>
        </authorList>
    </citation>
    <scope>NUCLEOTIDE SEQUENCE [LARGE SCALE GENOMIC DNA]</scope>
    <source>
        <strain evidence="9 10">Az19</strain>
    </source>
</reference>
<evidence type="ECO:0000256" key="1">
    <source>
        <dbReference type="ARBA" id="ARBA00004651"/>
    </source>
</evidence>
<evidence type="ECO:0000256" key="4">
    <source>
        <dbReference type="ARBA" id="ARBA00022475"/>
    </source>
</evidence>
<evidence type="ECO:0000313" key="10">
    <source>
        <dbReference type="Proteomes" id="UP000325333"/>
    </source>
</evidence>
<dbReference type="RefSeq" id="WP_211103738.1">
    <property type="nucleotide sequence ID" value="NZ_JBDZDB010000013.1"/>
</dbReference>
<name>A0A5B0KNY9_9PROT</name>
<dbReference type="CDD" id="cd06550">
    <property type="entry name" value="TM_ABC_iron-siderophores_like"/>
    <property type="match status" value="1"/>
</dbReference>
<protein>
    <recommendedName>
        <fullName evidence="11">Iron complex transport system permease protein</fullName>
    </recommendedName>
</protein>
<feature type="transmembrane region" description="Helical" evidence="8">
    <location>
        <begin position="230"/>
        <end position="255"/>
    </location>
</feature>
<accession>A0A5B0KNY9</accession>
<dbReference type="GO" id="GO:0022857">
    <property type="term" value="F:transmembrane transporter activity"/>
    <property type="evidence" value="ECO:0007669"/>
    <property type="project" value="InterPro"/>
</dbReference>
<feature type="transmembrane region" description="Helical" evidence="8">
    <location>
        <begin position="114"/>
        <end position="135"/>
    </location>
</feature>
<keyword evidence="3" id="KW-0813">Transport</keyword>
<organism evidence="9 10">
    <name type="scientific">Azospirillum argentinense</name>
    <dbReference type="NCBI Taxonomy" id="2970906"/>
    <lineage>
        <taxon>Bacteria</taxon>
        <taxon>Pseudomonadati</taxon>
        <taxon>Pseudomonadota</taxon>
        <taxon>Alphaproteobacteria</taxon>
        <taxon>Rhodospirillales</taxon>
        <taxon>Azospirillaceae</taxon>
        <taxon>Azospirillum</taxon>
    </lineage>
</organism>
<keyword evidence="5 8" id="KW-0812">Transmembrane</keyword>
<sequence length="328" mass="34244">MKTLPIATLPLATVGIGLLAVWSLFVGVSDVSFAALFGGTPGGAPDQATQVLLVSRLPRTLALILAGAAMAVSGLLLQMLVRNRFVEPSTAGTAESAIFGMMMVSLLAPEMPVFGRMAVASLCALAGTGLFLAILRQVPLRSPLVVPLVGIMLGGVITAMTEFVAYRQDLIQSVRGWETGDFSAILLGRYELLWLSAALTGVAYLAADRFTVAGMGRDVATNLGIDHRKVMALGLAIVSMTTAAVIATCGMIPFLGLIVPNIVSLVRGDNMRGSLPWVALMGAGLVLACDIAGRLVIHPYEIPIGTMMGVIGSALFLYLLLRRNGHAG</sequence>
<dbReference type="AlphaFoldDB" id="A0A5B0KNY9"/>
<keyword evidence="7 8" id="KW-0472">Membrane</keyword>
<dbReference type="PANTHER" id="PTHR30472">
    <property type="entry name" value="FERRIC ENTEROBACTIN TRANSPORT SYSTEM PERMEASE PROTEIN"/>
    <property type="match status" value="1"/>
</dbReference>
<feature type="transmembrane region" description="Helical" evidence="8">
    <location>
        <begin position="12"/>
        <end position="37"/>
    </location>
</feature>
<feature type="transmembrane region" description="Helical" evidence="8">
    <location>
        <begin position="57"/>
        <end position="77"/>
    </location>
</feature>
<evidence type="ECO:0000256" key="5">
    <source>
        <dbReference type="ARBA" id="ARBA00022692"/>
    </source>
</evidence>
<dbReference type="EMBL" id="VEWN01000014">
    <property type="protein sequence ID" value="KAA1053586.1"/>
    <property type="molecule type" value="Genomic_DNA"/>
</dbReference>
<dbReference type="PANTHER" id="PTHR30472:SF27">
    <property type="entry name" value="PETROBACTIN IMPORT SYSTEM PERMEASE PROTEIN YCLN"/>
    <property type="match status" value="1"/>
</dbReference>
<evidence type="ECO:0000256" key="8">
    <source>
        <dbReference type="SAM" id="Phobius"/>
    </source>
</evidence>
<comment type="similarity">
    <text evidence="2">Belongs to the binding-protein-dependent transport system permease family. FecCD subfamily.</text>
</comment>
<dbReference type="GO" id="GO:0005886">
    <property type="term" value="C:plasma membrane"/>
    <property type="evidence" value="ECO:0007669"/>
    <property type="project" value="UniProtKB-SubCell"/>
</dbReference>
<evidence type="ECO:0000256" key="2">
    <source>
        <dbReference type="ARBA" id="ARBA00007935"/>
    </source>
</evidence>
<feature type="transmembrane region" description="Helical" evidence="8">
    <location>
        <begin position="275"/>
        <end position="297"/>
    </location>
</feature>
<dbReference type="Proteomes" id="UP000325333">
    <property type="component" value="Unassembled WGS sequence"/>
</dbReference>
<evidence type="ECO:0000313" key="9">
    <source>
        <dbReference type="EMBL" id="KAA1053586.1"/>
    </source>
</evidence>
<dbReference type="InterPro" id="IPR000522">
    <property type="entry name" value="ABC_transptr_permease_BtuC"/>
</dbReference>
<feature type="transmembrane region" description="Helical" evidence="8">
    <location>
        <begin position="186"/>
        <end position="207"/>
    </location>
</feature>
<feature type="transmembrane region" description="Helical" evidence="8">
    <location>
        <begin position="304"/>
        <end position="321"/>
    </location>
</feature>
<comment type="subcellular location">
    <subcellularLocation>
        <location evidence="1">Cell membrane</location>
        <topology evidence="1">Multi-pass membrane protein</topology>
    </subcellularLocation>
</comment>
<dbReference type="Gene3D" id="1.10.3470.10">
    <property type="entry name" value="ABC transporter involved in vitamin B12 uptake, BtuC"/>
    <property type="match status" value="1"/>
</dbReference>
<evidence type="ECO:0000256" key="6">
    <source>
        <dbReference type="ARBA" id="ARBA00022989"/>
    </source>
</evidence>
<keyword evidence="4" id="KW-1003">Cell membrane</keyword>
<dbReference type="SUPFAM" id="SSF81345">
    <property type="entry name" value="ABC transporter involved in vitamin B12 uptake, BtuC"/>
    <property type="match status" value="1"/>
</dbReference>
<dbReference type="InterPro" id="IPR037294">
    <property type="entry name" value="ABC_BtuC-like"/>
</dbReference>
<dbReference type="GO" id="GO:0033214">
    <property type="term" value="P:siderophore-iron import into cell"/>
    <property type="evidence" value="ECO:0007669"/>
    <property type="project" value="TreeGrafter"/>
</dbReference>
<proteinExistence type="inferred from homology"/>
<feature type="transmembrane region" description="Helical" evidence="8">
    <location>
        <begin position="144"/>
        <end position="166"/>
    </location>
</feature>
<keyword evidence="6 8" id="KW-1133">Transmembrane helix</keyword>
<dbReference type="Pfam" id="PF01032">
    <property type="entry name" value="FecCD"/>
    <property type="match status" value="1"/>
</dbReference>
<gene>
    <name evidence="9" type="ORF">FH063_002554</name>
</gene>
<evidence type="ECO:0000256" key="7">
    <source>
        <dbReference type="ARBA" id="ARBA00023136"/>
    </source>
</evidence>
<evidence type="ECO:0008006" key="11">
    <source>
        <dbReference type="Google" id="ProtNLM"/>
    </source>
</evidence>